<dbReference type="CDD" id="cd03220">
    <property type="entry name" value="ABC_KpsT_Wzt"/>
    <property type="match status" value="1"/>
</dbReference>
<dbReference type="SUPFAM" id="SSF52540">
    <property type="entry name" value="P-loop containing nucleoside triphosphate hydrolases"/>
    <property type="match status" value="1"/>
</dbReference>
<comment type="caution">
    <text evidence="6">The sequence shown here is derived from an EMBL/GenBank/DDBJ whole genome shotgun (WGS) entry which is preliminary data.</text>
</comment>
<dbReference type="PANTHER" id="PTHR46743:SF2">
    <property type="entry name" value="TEICHOIC ACIDS EXPORT ATP-BINDING PROTEIN TAGH"/>
    <property type="match status" value="1"/>
</dbReference>
<name>A0A139X3T4_9CYAN</name>
<evidence type="ECO:0000256" key="2">
    <source>
        <dbReference type="ARBA" id="ARBA00022448"/>
    </source>
</evidence>
<proteinExistence type="inferred from homology"/>
<dbReference type="STRING" id="128403.WA1_31805"/>
<dbReference type="Gene3D" id="2.70.50.60">
    <property type="entry name" value="abc- transporter (atp binding component) like domain"/>
    <property type="match status" value="1"/>
</dbReference>
<dbReference type="PANTHER" id="PTHR46743">
    <property type="entry name" value="TEICHOIC ACIDS EXPORT ATP-BINDING PROTEIN TAGH"/>
    <property type="match status" value="1"/>
</dbReference>
<dbReference type="GO" id="GO:0016020">
    <property type="term" value="C:membrane"/>
    <property type="evidence" value="ECO:0007669"/>
    <property type="project" value="InterPro"/>
</dbReference>
<evidence type="ECO:0000256" key="1">
    <source>
        <dbReference type="ARBA" id="ARBA00005417"/>
    </source>
</evidence>
<dbReference type="OrthoDB" id="9778870at2"/>
<dbReference type="GO" id="GO:0005524">
    <property type="term" value="F:ATP binding"/>
    <property type="evidence" value="ECO:0007669"/>
    <property type="project" value="UniProtKB-KW"/>
</dbReference>
<dbReference type="InterPro" id="IPR003593">
    <property type="entry name" value="AAA+_ATPase"/>
</dbReference>
<comment type="similarity">
    <text evidence="1">Belongs to the ABC transporter superfamily.</text>
</comment>
<reference evidence="6 7" key="1">
    <citation type="journal article" date="2013" name="Genome Biol. Evol.">
        <title>Genomes of Stigonematalean cyanobacteria (subsection V) and the evolution of oxygenic photosynthesis from prokaryotes to plastids.</title>
        <authorList>
            <person name="Dagan T."/>
            <person name="Roettger M."/>
            <person name="Stucken K."/>
            <person name="Landan G."/>
            <person name="Koch R."/>
            <person name="Major P."/>
            <person name="Gould S.B."/>
            <person name="Goremykin V.V."/>
            <person name="Rippka R."/>
            <person name="Tandeau de Marsac N."/>
            <person name="Gugger M."/>
            <person name="Lockhart P.J."/>
            <person name="Allen J.F."/>
            <person name="Brune I."/>
            <person name="Maus I."/>
            <person name="Puhler A."/>
            <person name="Martin W.F."/>
        </authorList>
    </citation>
    <scope>NUCLEOTIDE SEQUENCE [LARGE SCALE GENOMIC DNA]</scope>
    <source>
        <strain evidence="6 7">PCC 7110</strain>
    </source>
</reference>
<keyword evidence="7" id="KW-1185">Reference proteome</keyword>
<dbReference type="CDD" id="cd10147">
    <property type="entry name" value="Wzt_C-like"/>
    <property type="match status" value="1"/>
</dbReference>
<keyword evidence="4" id="KW-0067">ATP-binding</keyword>
<dbReference type="GO" id="GO:0140359">
    <property type="term" value="F:ABC-type transporter activity"/>
    <property type="evidence" value="ECO:0007669"/>
    <property type="project" value="InterPro"/>
</dbReference>
<dbReference type="Proteomes" id="UP000076925">
    <property type="component" value="Unassembled WGS sequence"/>
</dbReference>
<dbReference type="AlphaFoldDB" id="A0A139X3T4"/>
<dbReference type="GO" id="GO:0016887">
    <property type="term" value="F:ATP hydrolysis activity"/>
    <property type="evidence" value="ECO:0007669"/>
    <property type="project" value="InterPro"/>
</dbReference>
<dbReference type="Gene3D" id="3.40.50.300">
    <property type="entry name" value="P-loop containing nucleotide triphosphate hydrolases"/>
    <property type="match status" value="1"/>
</dbReference>
<accession>A0A139X3T4</accession>
<dbReference type="InterPro" id="IPR003439">
    <property type="entry name" value="ABC_transporter-like_ATP-bd"/>
</dbReference>
<dbReference type="PROSITE" id="PS50893">
    <property type="entry name" value="ABC_TRANSPORTER_2"/>
    <property type="match status" value="1"/>
</dbReference>
<dbReference type="InterPro" id="IPR027417">
    <property type="entry name" value="P-loop_NTPase"/>
</dbReference>
<dbReference type="InterPro" id="IPR029439">
    <property type="entry name" value="Wzt_C"/>
</dbReference>
<protein>
    <submittedName>
        <fullName evidence="6">ABC transporter</fullName>
    </submittedName>
</protein>
<evidence type="ECO:0000313" key="7">
    <source>
        <dbReference type="Proteomes" id="UP000076925"/>
    </source>
</evidence>
<organism evidence="6 7">
    <name type="scientific">Scytonema hofmannii PCC 7110</name>
    <dbReference type="NCBI Taxonomy" id="128403"/>
    <lineage>
        <taxon>Bacteria</taxon>
        <taxon>Bacillati</taxon>
        <taxon>Cyanobacteriota</taxon>
        <taxon>Cyanophyceae</taxon>
        <taxon>Nostocales</taxon>
        <taxon>Scytonemataceae</taxon>
        <taxon>Scytonema</taxon>
    </lineage>
</organism>
<dbReference type="SMART" id="SM00382">
    <property type="entry name" value="AAA"/>
    <property type="match status" value="1"/>
</dbReference>
<feature type="domain" description="ABC transporter" evidence="5">
    <location>
        <begin position="44"/>
        <end position="266"/>
    </location>
</feature>
<sequence length="426" mass="47499">MSKTVIQVENLAKKYVITHQEQAGNYKTFREAMTNAAKFVASSLKLNGKKESNISREEFWALKDVSFKIHQGDRIGIIGRNGAGKSTLLKVLSRITEPTRGSIRIKGRVASLLEVGTGFHPELTGRENIFLNGAILGMSKLEIQRKFDEIVAFAEIEKFLDTPVKRYSSGMYVRLAFAVAAHLEPEILIVDEVLAVGDAQFQKKCLGKMEDVGKEGRTVLFVSHNMAAIRALCSRALLMRNGQVLLDSEIEAAVSHYLAEDDASDARIVWNKKDAPQSPELRFLEAYILNDRGDYASIIDCRKGYSIAVKYEVLKPINGLRIGFFMQNSEGIPICGSNDPVAWQKLERSPGEYTSQCFFPGYVLNAGKYLICFGSDMPPYNKSLVTTPYCLGLTIEDVEGHGSTNERLPGIVRPKLEWNIKQIAYK</sequence>
<dbReference type="InterPro" id="IPR015860">
    <property type="entry name" value="ABC_transpr_TagH-like"/>
</dbReference>
<dbReference type="InterPro" id="IPR050683">
    <property type="entry name" value="Bact_Polysacc_Export_ATP-bd"/>
</dbReference>
<evidence type="ECO:0000256" key="4">
    <source>
        <dbReference type="ARBA" id="ARBA00022840"/>
    </source>
</evidence>
<keyword evidence="3" id="KW-0547">Nucleotide-binding</keyword>
<evidence type="ECO:0000256" key="3">
    <source>
        <dbReference type="ARBA" id="ARBA00022741"/>
    </source>
</evidence>
<evidence type="ECO:0000259" key="5">
    <source>
        <dbReference type="PROSITE" id="PS50893"/>
    </source>
</evidence>
<dbReference type="Pfam" id="PF00005">
    <property type="entry name" value="ABC_tran"/>
    <property type="match status" value="1"/>
</dbReference>
<dbReference type="EMBL" id="ANNX02000035">
    <property type="protein sequence ID" value="KYC39323.1"/>
    <property type="molecule type" value="Genomic_DNA"/>
</dbReference>
<dbReference type="RefSeq" id="WP_017740278.1">
    <property type="nucleotide sequence ID" value="NZ_KQ976354.1"/>
</dbReference>
<evidence type="ECO:0000313" key="6">
    <source>
        <dbReference type="EMBL" id="KYC39323.1"/>
    </source>
</evidence>
<dbReference type="Pfam" id="PF14524">
    <property type="entry name" value="Wzt_C"/>
    <property type="match status" value="1"/>
</dbReference>
<gene>
    <name evidence="6" type="ORF">WA1_31805</name>
</gene>
<keyword evidence="2" id="KW-0813">Transport</keyword>